<reference evidence="3" key="1">
    <citation type="journal article" date="2019" name="Int. J. Syst. Evol. Microbiol.">
        <title>The Global Catalogue of Microorganisms (GCM) 10K type strain sequencing project: providing services to taxonomists for standard genome sequencing and annotation.</title>
        <authorList>
            <consortium name="The Broad Institute Genomics Platform"/>
            <consortium name="The Broad Institute Genome Sequencing Center for Infectious Disease"/>
            <person name="Wu L."/>
            <person name="Ma J."/>
        </authorList>
    </citation>
    <scope>NUCLEOTIDE SEQUENCE [LARGE SCALE GENOMIC DNA]</scope>
    <source>
        <strain evidence="3">CGMCC-1.15741</strain>
    </source>
</reference>
<evidence type="ECO:0000256" key="1">
    <source>
        <dbReference type="SAM" id="SignalP"/>
    </source>
</evidence>
<sequence>MRNILIRCLVLGGIVFGLNGVHANAQTRAETEAWLLTTLNRLAGPEKIQNDFINSRRSRGSNSSNLVRFAIDTCDLYRVEIHANRHDNSWFETDKWEAELDYNLYVDTIPLSAIQTIETREGNCGDEACEIADIKTMYEAVSEYYVFQSGKTTEQSKRPAYDVFRDAFNNFDVCKGFPQKGQPLSQICDEFAVVGREDEILTQIYNSTSAPKGWPDQWKYQVSSGRGPKKSGTRLALIMGQTNDGLPNDLAPRLTKAFAHLKTFSDAAGCETGASPF</sequence>
<dbReference type="Proteomes" id="UP001596303">
    <property type="component" value="Unassembled WGS sequence"/>
</dbReference>
<comment type="caution">
    <text evidence="2">The sequence shown here is derived from an EMBL/GenBank/DDBJ whole genome shotgun (WGS) entry which is preliminary data.</text>
</comment>
<protein>
    <recommendedName>
        <fullName evidence="4">DUF3828 domain-containing protein</fullName>
    </recommendedName>
</protein>
<gene>
    <name evidence="2" type="ORF">ACFQDM_08670</name>
</gene>
<keyword evidence="3" id="KW-1185">Reference proteome</keyword>
<evidence type="ECO:0008006" key="4">
    <source>
        <dbReference type="Google" id="ProtNLM"/>
    </source>
</evidence>
<feature type="chain" id="PRO_5047107848" description="DUF3828 domain-containing protein" evidence="1">
    <location>
        <begin position="24"/>
        <end position="277"/>
    </location>
</feature>
<keyword evidence="1" id="KW-0732">Signal</keyword>
<proteinExistence type="predicted"/>
<evidence type="ECO:0000313" key="2">
    <source>
        <dbReference type="EMBL" id="MFC6198149.1"/>
    </source>
</evidence>
<feature type="signal peptide" evidence="1">
    <location>
        <begin position="1"/>
        <end position="23"/>
    </location>
</feature>
<evidence type="ECO:0000313" key="3">
    <source>
        <dbReference type="Proteomes" id="UP001596303"/>
    </source>
</evidence>
<dbReference type="RefSeq" id="WP_377378122.1">
    <property type="nucleotide sequence ID" value="NZ_JBHSSW010000009.1"/>
</dbReference>
<dbReference type="EMBL" id="JBHSSW010000009">
    <property type="protein sequence ID" value="MFC6198149.1"/>
    <property type="molecule type" value="Genomic_DNA"/>
</dbReference>
<organism evidence="2 3">
    <name type="scientific">Ponticaulis profundi</name>
    <dbReference type="NCBI Taxonomy" id="2665222"/>
    <lineage>
        <taxon>Bacteria</taxon>
        <taxon>Pseudomonadati</taxon>
        <taxon>Pseudomonadota</taxon>
        <taxon>Alphaproteobacteria</taxon>
        <taxon>Hyphomonadales</taxon>
        <taxon>Hyphomonadaceae</taxon>
        <taxon>Ponticaulis</taxon>
    </lineage>
</organism>
<name>A0ABW1S9E2_9PROT</name>
<accession>A0ABW1S9E2</accession>